<evidence type="ECO:0000259" key="2">
    <source>
        <dbReference type="Pfam" id="PF00501"/>
    </source>
</evidence>
<evidence type="ECO:0000256" key="1">
    <source>
        <dbReference type="SAM" id="Phobius"/>
    </source>
</evidence>
<evidence type="ECO:0000259" key="3">
    <source>
        <dbReference type="Pfam" id="PF13193"/>
    </source>
</evidence>
<keyword evidence="4" id="KW-0436">Ligase</keyword>
<organism evidence="4 5">
    <name type="scientific">Acidisphaera rubrifaciens HS-AP3</name>
    <dbReference type="NCBI Taxonomy" id="1231350"/>
    <lineage>
        <taxon>Bacteria</taxon>
        <taxon>Pseudomonadati</taxon>
        <taxon>Pseudomonadota</taxon>
        <taxon>Alphaproteobacteria</taxon>
        <taxon>Acetobacterales</taxon>
        <taxon>Acetobacteraceae</taxon>
        <taxon>Acidisphaera</taxon>
    </lineage>
</organism>
<dbReference type="EMBL" id="BANB01000478">
    <property type="protein sequence ID" value="GAN77834.1"/>
    <property type="molecule type" value="Genomic_DNA"/>
</dbReference>
<feature type="transmembrane region" description="Helical" evidence="1">
    <location>
        <begin position="245"/>
        <end position="265"/>
    </location>
</feature>
<dbReference type="InterPro" id="IPR045851">
    <property type="entry name" value="AMP-bd_C_sf"/>
</dbReference>
<protein>
    <submittedName>
        <fullName evidence="4">Fatty-acid (Long-chain)--CoA ligase</fullName>
    </submittedName>
</protein>
<dbReference type="GO" id="GO:0016878">
    <property type="term" value="F:acid-thiol ligase activity"/>
    <property type="evidence" value="ECO:0007669"/>
    <property type="project" value="UniProtKB-ARBA"/>
</dbReference>
<dbReference type="SUPFAM" id="SSF56801">
    <property type="entry name" value="Acetyl-CoA synthetase-like"/>
    <property type="match status" value="1"/>
</dbReference>
<keyword evidence="5" id="KW-1185">Reference proteome</keyword>
<dbReference type="AlphaFoldDB" id="A0A0D6PAD1"/>
<feature type="domain" description="AMP-binding enzyme C-terminal" evidence="3">
    <location>
        <begin position="462"/>
        <end position="536"/>
    </location>
</feature>
<keyword evidence="1" id="KW-0472">Membrane</keyword>
<evidence type="ECO:0000313" key="5">
    <source>
        <dbReference type="Proteomes" id="UP000032680"/>
    </source>
</evidence>
<comment type="caution">
    <text evidence="4">The sequence shown here is derived from an EMBL/GenBank/DDBJ whole genome shotgun (WGS) entry which is preliminary data.</text>
</comment>
<dbReference type="InterPro" id="IPR020845">
    <property type="entry name" value="AMP-binding_CS"/>
</dbReference>
<reference evidence="4 5" key="1">
    <citation type="submission" date="2012-11" db="EMBL/GenBank/DDBJ databases">
        <title>Whole genome sequence of Acidisphaera rubrifaciens HS-AP3.</title>
        <authorList>
            <person name="Azuma Y."/>
            <person name="Higashiura N."/>
            <person name="Hirakawa H."/>
            <person name="Matsushita K."/>
        </authorList>
    </citation>
    <scope>NUCLEOTIDE SEQUENCE [LARGE SCALE GENOMIC DNA]</scope>
    <source>
        <strain evidence="4 5">HS-AP3</strain>
    </source>
</reference>
<dbReference type="PANTHER" id="PTHR43767">
    <property type="entry name" value="LONG-CHAIN-FATTY-ACID--COA LIGASE"/>
    <property type="match status" value="1"/>
</dbReference>
<feature type="transmembrane region" description="Helical" evidence="1">
    <location>
        <begin position="82"/>
        <end position="102"/>
    </location>
</feature>
<dbReference type="InterPro" id="IPR050237">
    <property type="entry name" value="ATP-dep_AMP-bd_enzyme"/>
</dbReference>
<dbReference type="Gene3D" id="3.40.50.12780">
    <property type="entry name" value="N-terminal domain of ligase-like"/>
    <property type="match status" value="1"/>
</dbReference>
<dbReference type="PROSITE" id="PS00455">
    <property type="entry name" value="AMP_BINDING"/>
    <property type="match status" value="1"/>
</dbReference>
<dbReference type="Proteomes" id="UP000032680">
    <property type="component" value="Unassembled WGS sequence"/>
</dbReference>
<dbReference type="InterPro" id="IPR025110">
    <property type="entry name" value="AMP-bd_C"/>
</dbReference>
<sequence>MRMDQISPDQRVAPPPAETLPDMLAQSGARFGDRPAVEFLGRRWTYSALGALVARAARGLQAAGVTPGMRVALCLPNTPYYVIYYFAALQAGAIVVGCNPLYVERELVHQLNDAGAEVLVTVDLEMIAAKLRAAVPQTQVRLVVVCPMAAVLPAHKGLLYRAFRRRETARMPRDPAWVRHADIIADATPPAPVPVAPGDIAALQYTGGTTGVPKGAMLTHGGLLANARQVHAHFPSFEEGRERMLAVLPLFHVFALTALLNAAVLTGAELILQPRFVLDDLMRAMERQRPTIFAGVPTLYAAINDACARQPRDLSSLKVCVSGGAPLPAEVRDRFKTLTGCRLVEGYGLTECSGVATCNPPDGVIKNGSIGVPMQGTVIELRDIAPPHAIVPQGERGEICIRGPQVMAGYWHNPAATEAVMIDGALRTGDIGRVDEDGYVYVLDRLKELILCSGYNVYPSVIEAALYSHPAVAEALVIGVPDPYRGQAPVAFVALHPGQEVTPAALRAHLETQISKIEMPKAIEIRASLPRTMVGKLSKKELAADYAARPA</sequence>
<name>A0A0D6PAD1_9PROT</name>
<keyword evidence="1" id="KW-1133">Transmembrane helix</keyword>
<proteinExistence type="predicted"/>
<dbReference type="PANTHER" id="PTHR43767:SF1">
    <property type="entry name" value="NONRIBOSOMAL PEPTIDE SYNTHASE PES1 (EUROFUNG)-RELATED"/>
    <property type="match status" value="1"/>
</dbReference>
<dbReference type="Gene3D" id="3.30.300.30">
    <property type="match status" value="1"/>
</dbReference>
<feature type="transmembrane region" description="Helical" evidence="1">
    <location>
        <begin position="140"/>
        <end position="163"/>
    </location>
</feature>
<dbReference type="Pfam" id="PF00501">
    <property type="entry name" value="AMP-binding"/>
    <property type="match status" value="1"/>
</dbReference>
<feature type="domain" description="AMP-dependent synthetase/ligase" evidence="2">
    <location>
        <begin position="26"/>
        <end position="411"/>
    </location>
</feature>
<dbReference type="InterPro" id="IPR042099">
    <property type="entry name" value="ANL_N_sf"/>
</dbReference>
<dbReference type="CDD" id="cd05936">
    <property type="entry name" value="FC-FACS_FadD_like"/>
    <property type="match status" value="1"/>
</dbReference>
<dbReference type="Pfam" id="PF13193">
    <property type="entry name" value="AMP-binding_C"/>
    <property type="match status" value="1"/>
</dbReference>
<keyword evidence="1" id="KW-0812">Transmembrane</keyword>
<evidence type="ECO:0000313" key="4">
    <source>
        <dbReference type="EMBL" id="GAN77834.1"/>
    </source>
</evidence>
<gene>
    <name evidence="4" type="ORF">Asru_0478_08</name>
</gene>
<dbReference type="InterPro" id="IPR000873">
    <property type="entry name" value="AMP-dep_synth/lig_dom"/>
</dbReference>
<accession>A0A0D6PAD1</accession>
<dbReference type="OrthoDB" id="9803968at2"/>